<sequence length="431" mass="46751">MATPIMLPGQAIKTPGSLWAKAIEQANEERKKPGADGRGDAFCYFVGTRASGKSTLLNRFLYPTRAEVPKPSEGIEYTYARKPAAYDHEKKDLAHIWEVGGSQEFAEEIVSSDQLFLTAKQVTTAVVVVVVDLSDPAGVLPTLLWWMEQIKKKLGSTYDKFEKKGLQLPEQLRQRAKSKLYASNEDKDAVYHSGISLVIAATKYDEFKTQDPEVKKVMSRTLRFVAHAHGAFLCYLSGLHGGSDGGGGEDAALLDNFTRLMNHLIFTGLEKKPVLKMQPQVDHNGPIMVPAGADTFRAIGRPRGAGDSSVASGLAEWRDLYEKMFPGVREKEAKLSAKGAKFVIPDQYKEEEVDAVRQRKLTDLENFRKEQVAAAEAAKKKALMAKAQQAEAAAKKKAGAPAGAKGSGPAKASGKPQAPSAASPRRPPAGS</sequence>
<evidence type="ECO:0000256" key="12">
    <source>
        <dbReference type="ARBA" id="ARBA00023273"/>
    </source>
</evidence>
<dbReference type="GO" id="GO:0005874">
    <property type="term" value="C:microtubule"/>
    <property type="evidence" value="ECO:0007669"/>
    <property type="project" value="UniProtKB-KW"/>
</dbReference>
<dbReference type="Proteomes" id="UP001054857">
    <property type="component" value="Unassembled WGS sequence"/>
</dbReference>
<dbReference type="GO" id="GO:0005868">
    <property type="term" value="C:cytoplasmic dynein complex"/>
    <property type="evidence" value="ECO:0007669"/>
    <property type="project" value="InterPro"/>
</dbReference>
<dbReference type="Pfam" id="PF08477">
    <property type="entry name" value="Roc"/>
    <property type="match status" value="1"/>
</dbReference>
<keyword evidence="10" id="KW-0505">Motor protein</keyword>
<keyword evidence="15" id="KW-1185">Reference proteome</keyword>
<evidence type="ECO:0000256" key="11">
    <source>
        <dbReference type="ARBA" id="ARBA00023212"/>
    </source>
</evidence>
<feature type="compositionally biased region" description="Low complexity" evidence="13">
    <location>
        <begin position="399"/>
        <end position="424"/>
    </location>
</feature>
<evidence type="ECO:0000256" key="7">
    <source>
        <dbReference type="ARBA" id="ARBA00022794"/>
    </source>
</evidence>
<evidence type="ECO:0000256" key="4">
    <source>
        <dbReference type="ARBA" id="ARBA00022473"/>
    </source>
</evidence>
<evidence type="ECO:0000256" key="9">
    <source>
        <dbReference type="ARBA" id="ARBA00023069"/>
    </source>
</evidence>
<dbReference type="InterPro" id="IPR027417">
    <property type="entry name" value="P-loop_NTPase"/>
</dbReference>
<dbReference type="GO" id="GO:0035721">
    <property type="term" value="P:intraciliary retrograde transport"/>
    <property type="evidence" value="ECO:0007669"/>
    <property type="project" value="InterPro"/>
</dbReference>
<evidence type="ECO:0000256" key="6">
    <source>
        <dbReference type="ARBA" id="ARBA00022701"/>
    </source>
</evidence>
<keyword evidence="6" id="KW-0493">Microtubule</keyword>
<keyword evidence="9" id="KW-0969">Cilium</keyword>
<keyword evidence="11" id="KW-0206">Cytoskeleton</keyword>
<comment type="similarity">
    <text evidence="2">Belongs to the dynein light intermediate chain family.</text>
</comment>
<evidence type="ECO:0000256" key="2">
    <source>
        <dbReference type="ARBA" id="ARBA00006831"/>
    </source>
</evidence>
<dbReference type="GO" id="GO:0005930">
    <property type="term" value="C:axoneme"/>
    <property type="evidence" value="ECO:0007669"/>
    <property type="project" value="TreeGrafter"/>
</dbReference>
<feature type="region of interest" description="Disordered" evidence="13">
    <location>
        <begin position="385"/>
        <end position="431"/>
    </location>
</feature>
<comment type="subcellular location">
    <subcellularLocation>
        <location evidence="1">Cytoplasm</location>
        <location evidence="1">Cytoskeleton</location>
        <location evidence="1">Cilium basal body</location>
    </subcellularLocation>
</comment>
<protein>
    <recommendedName>
        <fullName evidence="3">Cytoplasmic dynein 2 light intermediate chain 1</fullName>
    </recommendedName>
</protein>
<name>A0AAD3E626_9CHLO</name>
<evidence type="ECO:0000313" key="15">
    <source>
        <dbReference type="Proteomes" id="UP001054857"/>
    </source>
</evidence>
<dbReference type="EMBL" id="BMAR01000094">
    <property type="protein sequence ID" value="GFR53154.1"/>
    <property type="molecule type" value="Genomic_DNA"/>
</dbReference>
<evidence type="ECO:0000256" key="10">
    <source>
        <dbReference type="ARBA" id="ARBA00023175"/>
    </source>
</evidence>
<reference evidence="14 15" key="1">
    <citation type="journal article" date="2021" name="Sci. Rep.">
        <title>Genome sequencing of the multicellular alga Astrephomene provides insights into convergent evolution of germ-soma differentiation.</title>
        <authorList>
            <person name="Yamashita S."/>
            <person name="Yamamoto K."/>
            <person name="Matsuzaki R."/>
            <person name="Suzuki S."/>
            <person name="Yamaguchi H."/>
            <person name="Hirooka S."/>
            <person name="Minakuchi Y."/>
            <person name="Miyagishima S."/>
            <person name="Kawachi M."/>
            <person name="Toyoda A."/>
            <person name="Nozaki H."/>
        </authorList>
    </citation>
    <scope>NUCLEOTIDE SEQUENCE [LARGE SCALE GENOMIC DNA]</scope>
    <source>
        <strain evidence="14 15">NIES-4017</strain>
    </source>
</reference>
<dbReference type="SUPFAM" id="SSF52540">
    <property type="entry name" value="P-loop containing nucleoside triphosphate hydrolases"/>
    <property type="match status" value="1"/>
</dbReference>
<accession>A0AAD3E626</accession>
<organism evidence="14 15">
    <name type="scientific">Astrephomene gubernaculifera</name>
    <dbReference type="NCBI Taxonomy" id="47775"/>
    <lineage>
        <taxon>Eukaryota</taxon>
        <taxon>Viridiplantae</taxon>
        <taxon>Chlorophyta</taxon>
        <taxon>core chlorophytes</taxon>
        <taxon>Chlorophyceae</taxon>
        <taxon>CS clade</taxon>
        <taxon>Chlamydomonadales</taxon>
        <taxon>Astrephomenaceae</taxon>
        <taxon>Astrephomene</taxon>
    </lineage>
</organism>
<proteinExistence type="inferred from homology"/>
<dbReference type="InterPro" id="IPR040045">
    <property type="entry name" value="DYNC2LI1"/>
</dbReference>
<gene>
    <name evidence="14" type="ORF">Agub_g15875</name>
</gene>
<evidence type="ECO:0000256" key="8">
    <source>
        <dbReference type="ARBA" id="ARBA00023017"/>
    </source>
</evidence>
<keyword evidence="12" id="KW-0966">Cell projection</keyword>
<dbReference type="Gene3D" id="3.40.50.300">
    <property type="entry name" value="P-loop containing nucleotide triphosphate hydrolases"/>
    <property type="match status" value="1"/>
</dbReference>
<dbReference type="PANTHER" id="PTHR13236">
    <property type="entry name" value="DYNEIN 2 LIGHT INTERMEDIATE CHAIN, ISOFORM 2"/>
    <property type="match status" value="1"/>
</dbReference>
<dbReference type="GO" id="GO:0035735">
    <property type="term" value="P:intraciliary transport involved in cilium assembly"/>
    <property type="evidence" value="ECO:0007669"/>
    <property type="project" value="InterPro"/>
</dbReference>
<dbReference type="GO" id="GO:0045504">
    <property type="term" value="F:dynein heavy chain binding"/>
    <property type="evidence" value="ECO:0007669"/>
    <property type="project" value="TreeGrafter"/>
</dbReference>
<evidence type="ECO:0000256" key="3">
    <source>
        <dbReference type="ARBA" id="ARBA00018863"/>
    </source>
</evidence>
<dbReference type="PANTHER" id="PTHR13236:SF0">
    <property type="entry name" value="CYTOPLASMIC DYNEIN 2 LIGHT INTERMEDIATE CHAIN 1"/>
    <property type="match status" value="1"/>
</dbReference>
<evidence type="ECO:0000256" key="1">
    <source>
        <dbReference type="ARBA" id="ARBA00004120"/>
    </source>
</evidence>
<comment type="caution">
    <text evidence="14">The sequence shown here is derived from an EMBL/GenBank/DDBJ whole genome shotgun (WGS) entry which is preliminary data.</text>
</comment>
<keyword evidence="4" id="KW-0217">Developmental protein</keyword>
<keyword evidence="7" id="KW-0970">Cilium biogenesis/degradation</keyword>
<dbReference type="GO" id="GO:0036064">
    <property type="term" value="C:ciliary basal body"/>
    <property type="evidence" value="ECO:0007669"/>
    <property type="project" value="TreeGrafter"/>
</dbReference>
<evidence type="ECO:0000313" key="14">
    <source>
        <dbReference type="EMBL" id="GFR53154.1"/>
    </source>
</evidence>
<keyword evidence="8" id="KW-0243">Dynein</keyword>
<evidence type="ECO:0000256" key="5">
    <source>
        <dbReference type="ARBA" id="ARBA00022490"/>
    </source>
</evidence>
<dbReference type="AlphaFoldDB" id="A0AAD3E626"/>
<keyword evidence="5" id="KW-0963">Cytoplasm</keyword>
<evidence type="ECO:0000256" key="13">
    <source>
        <dbReference type="SAM" id="MobiDB-lite"/>
    </source>
</evidence>